<feature type="non-terminal residue" evidence="1">
    <location>
        <position position="160"/>
    </location>
</feature>
<reference evidence="1" key="1">
    <citation type="submission" date="2021-03" db="EMBL/GenBank/DDBJ databases">
        <title>Evolutionary priming and transition to the ectomycorrhizal habit in an iconic lineage of mushroom-forming fungi: is preadaptation a requirement?</title>
        <authorList>
            <consortium name="DOE Joint Genome Institute"/>
            <person name="Looney B.P."/>
            <person name="Miyauchi S."/>
            <person name="Morin E."/>
            <person name="Drula E."/>
            <person name="Courty P.E."/>
            <person name="Chicoki N."/>
            <person name="Fauchery L."/>
            <person name="Kohler A."/>
            <person name="Kuo A."/>
            <person name="LaButti K."/>
            <person name="Pangilinan J."/>
            <person name="Lipzen A."/>
            <person name="Riley R."/>
            <person name="Andreopoulos W."/>
            <person name="He G."/>
            <person name="Johnson J."/>
            <person name="Barry K.W."/>
            <person name="Grigoriev I.V."/>
            <person name="Nagy L."/>
            <person name="Hibbett D."/>
            <person name="Henrissat B."/>
            <person name="Matheny P.B."/>
            <person name="Labbe J."/>
            <person name="Martin A.F."/>
        </authorList>
    </citation>
    <scope>NUCLEOTIDE SEQUENCE</scope>
    <source>
        <strain evidence="1">BPL698</strain>
    </source>
</reference>
<gene>
    <name evidence="1" type="ORF">F5148DRAFT_989786</name>
</gene>
<proteinExistence type="predicted"/>
<sequence>MSDLLKVRRVEATCCEQSQDPQSAPFCLSSPLPLTAPEPEYSLPLQEVDITFTPDLTEPGVIDPGSQIVVIRQDLAREVNAKINYAQRLAMESANGLTSWTVGCAENLPMRIGDISFALHAYVVEQAPMRLLLGRPFQQLLLTRLEDFPNGKVELSICDP</sequence>
<accession>A0ACC0TT31</accession>
<evidence type="ECO:0000313" key="2">
    <source>
        <dbReference type="Proteomes" id="UP001207468"/>
    </source>
</evidence>
<comment type="caution">
    <text evidence="1">The sequence shown here is derived from an EMBL/GenBank/DDBJ whole genome shotgun (WGS) entry which is preliminary data.</text>
</comment>
<dbReference type="Proteomes" id="UP001207468">
    <property type="component" value="Unassembled WGS sequence"/>
</dbReference>
<dbReference type="EMBL" id="JAGFNK010001017">
    <property type="protein sequence ID" value="KAI9435904.1"/>
    <property type="molecule type" value="Genomic_DNA"/>
</dbReference>
<keyword evidence="2" id="KW-1185">Reference proteome</keyword>
<name>A0ACC0TT31_9AGAM</name>
<organism evidence="1 2">
    <name type="scientific">Russula earlei</name>
    <dbReference type="NCBI Taxonomy" id="71964"/>
    <lineage>
        <taxon>Eukaryota</taxon>
        <taxon>Fungi</taxon>
        <taxon>Dikarya</taxon>
        <taxon>Basidiomycota</taxon>
        <taxon>Agaricomycotina</taxon>
        <taxon>Agaricomycetes</taxon>
        <taxon>Russulales</taxon>
        <taxon>Russulaceae</taxon>
        <taxon>Russula</taxon>
    </lineage>
</organism>
<protein>
    <submittedName>
        <fullName evidence="1">Uncharacterized protein</fullName>
    </submittedName>
</protein>
<evidence type="ECO:0000313" key="1">
    <source>
        <dbReference type="EMBL" id="KAI9435904.1"/>
    </source>
</evidence>